<comment type="caution">
    <text evidence="1">The sequence shown here is derived from an EMBL/GenBank/DDBJ whole genome shotgun (WGS) entry which is preliminary data.</text>
</comment>
<organism evidence="1">
    <name type="scientific">marine sediment metagenome</name>
    <dbReference type="NCBI Taxonomy" id="412755"/>
    <lineage>
        <taxon>unclassified sequences</taxon>
        <taxon>metagenomes</taxon>
        <taxon>ecological metagenomes</taxon>
    </lineage>
</organism>
<dbReference type="EMBL" id="LAZR01026077">
    <property type="protein sequence ID" value="KKL69871.1"/>
    <property type="molecule type" value="Genomic_DNA"/>
</dbReference>
<name>A0A0F9EUE0_9ZZZZ</name>
<feature type="non-terminal residue" evidence="1">
    <location>
        <position position="1"/>
    </location>
</feature>
<evidence type="ECO:0000313" key="1">
    <source>
        <dbReference type="EMBL" id="KKL69871.1"/>
    </source>
</evidence>
<protein>
    <submittedName>
        <fullName evidence="1">Uncharacterized protein</fullName>
    </submittedName>
</protein>
<gene>
    <name evidence="1" type="ORF">LCGC14_2110600</name>
</gene>
<proteinExistence type="predicted"/>
<accession>A0A0F9EUE0</accession>
<dbReference type="AlphaFoldDB" id="A0A0F9EUE0"/>
<sequence length="79" mass="9038">GYSRIIGLSVSATERQSFSLSTSNGEHDYKIKNFGARAFLIENLPIHTIDHRILIDFKELSNERIPDIRGKSGHLPRFR</sequence>
<reference evidence="1" key="1">
    <citation type="journal article" date="2015" name="Nature">
        <title>Complex archaea that bridge the gap between prokaryotes and eukaryotes.</title>
        <authorList>
            <person name="Spang A."/>
            <person name="Saw J.H."/>
            <person name="Jorgensen S.L."/>
            <person name="Zaremba-Niedzwiedzka K."/>
            <person name="Martijn J."/>
            <person name="Lind A.E."/>
            <person name="van Eijk R."/>
            <person name="Schleper C."/>
            <person name="Guy L."/>
            <person name="Ettema T.J."/>
        </authorList>
    </citation>
    <scope>NUCLEOTIDE SEQUENCE</scope>
</reference>